<dbReference type="CDD" id="cd00586">
    <property type="entry name" value="4HBT"/>
    <property type="match status" value="1"/>
</dbReference>
<accession>A0ABT7XII6</accession>
<organism evidence="3 4">
    <name type="scientific">Crenobacter oryzisoli</name>
    <dbReference type="NCBI Taxonomy" id="3056844"/>
    <lineage>
        <taxon>Bacteria</taxon>
        <taxon>Pseudomonadati</taxon>
        <taxon>Pseudomonadota</taxon>
        <taxon>Betaproteobacteria</taxon>
        <taxon>Neisseriales</taxon>
        <taxon>Neisseriaceae</taxon>
        <taxon>Crenobacter</taxon>
    </lineage>
</organism>
<dbReference type="RefSeq" id="WP_289828119.1">
    <property type="nucleotide sequence ID" value="NZ_JAUEDK010000002.1"/>
</dbReference>
<dbReference type="Pfam" id="PF13279">
    <property type="entry name" value="4HBT_2"/>
    <property type="match status" value="1"/>
</dbReference>
<dbReference type="Gene3D" id="3.10.129.10">
    <property type="entry name" value="Hotdog Thioesterase"/>
    <property type="match status" value="1"/>
</dbReference>
<comment type="caution">
    <text evidence="3">The sequence shown here is derived from an EMBL/GenBank/DDBJ whole genome shotgun (WGS) entry which is preliminary data.</text>
</comment>
<dbReference type="EMBL" id="JAUEDK010000002">
    <property type="protein sequence ID" value="MDN0073591.1"/>
    <property type="molecule type" value="Genomic_DNA"/>
</dbReference>
<gene>
    <name evidence="3" type="ORF">QU481_01620</name>
</gene>
<dbReference type="SUPFAM" id="SSF54637">
    <property type="entry name" value="Thioesterase/thiol ester dehydrase-isomerase"/>
    <property type="match status" value="1"/>
</dbReference>
<dbReference type="PANTHER" id="PTHR31793:SF27">
    <property type="entry name" value="NOVEL THIOESTERASE SUPERFAMILY DOMAIN AND SAPOSIN A-TYPE DOMAIN CONTAINING PROTEIN (0610012H03RIK)"/>
    <property type="match status" value="1"/>
</dbReference>
<dbReference type="InterPro" id="IPR050563">
    <property type="entry name" value="4-hydroxybenzoyl-CoA_TE"/>
</dbReference>
<evidence type="ECO:0000313" key="4">
    <source>
        <dbReference type="Proteomes" id="UP001168540"/>
    </source>
</evidence>
<proteinExistence type="inferred from homology"/>
<evidence type="ECO:0000313" key="3">
    <source>
        <dbReference type="EMBL" id="MDN0073591.1"/>
    </source>
</evidence>
<evidence type="ECO:0000256" key="1">
    <source>
        <dbReference type="ARBA" id="ARBA00005953"/>
    </source>
</evidence>
<protein>
    <submittedName>
        <fullName evidence="3">Thioesterase family protein</fullName>
    </submittedName>
</protein>
<dbReference type="Proteomes" id="UP001168540">
    <property type="component" value="Unassembled WGS sequence"/>
</dbReference>
<name>A0ABT7XII6_9NEIS</name>
<comment type="similarity">
    <text evidence="1">Belongs to the 4-hydroxybenzoyl-CoA thioesterase family.</text>
</comment>
<evidence type="ECO:0000256" key="2">
    <source>
        <dbReference type="ARBA" id="ARBA00022801"/>
    </source>
</evidence>
<reference evidence="3" key="1">
    <citation type="submission" date="2023-06" db="EMBL/GenBank/DDBJ databases">
        <authorList>
            <person name="Zhang S."/>
        </authorList>
    </citation>
    <scope>NUCLEOTIDE SEQUENCE</scope>
    <source>
        <strain evidence="3">SG2303</strain>
    </source>
</reference>
<dbReference type="PANTHER" id="PTHR31793">
    <property type="entry name" value="4-HYDROXYBENZOYL-COA THIOESTERASE FAMILY MEMBER"/>
    <property type="match status" value="1"/>
</dbReference>
<keyword evidence="4" id="KW-1185">Reference proteome</keyword>
<sequence>MARVEITLPDHWLFHTELSVRVGDLNYGGHLGNDALLRLAHEARVRFLQSYGYSELDVEGLGLIMADAAVIYRAEAFQGDHLCFALALGEISRSSFELLYHVTRTSDDREVARLKTGMVFFDYAARQICRTPPAFVARLAPAHEGMAT</sequence>
<keyword evidence="2" id="KW-0378">Hydrolase</keyword>
<dbReference type="InterPro" id="IPR029069">
    <property type="entry name" value="HotDog_dom_sf"/>
</dbReference>